<name>C0EGE5_9FIRM</name>
<accession>C0EGE5</accession>
<reference evidence="1 2" key="2">
    <citation type="submission" date="2009-02" db="EMBL/GenBank/DDBJ databases">
        <title>Draft genome sequence of Clostridium methylpentosum (DSM 5476).</title>
        <authorList>
            <person name="Sudarsanam P."/>
            <person name="Ley R."/>
            <person name="Guruge J."/>
            <person name="Turnbaugh P.J."/>
            <person name="Mahowald M."/>
            <person name="Liep D."/>
            <person name="Gordon J."/>
        </authorList>
    </citation>
    <scope>NUCLEOTIDE SEQUENCE [LARGE SCALE GENOMIC DNA]</scope>
    <source>
        <strain evidence="1 2">DSM 5476</strain>
    </source>
</reference>
<organism evidence="1 2">
    <name type="scientific">[Clostridium] methylpentosum DSM 5476</name>
    <dbReference type="NCBI Taxonomy" id="537013"/>
    <lineage>
        <taxon>Bacteria</taxon>
        <taxon>Bacillati</taxon>
        <taxon>Bacillota</taxon>
        <taxon>Clostridia</taxon>
        <taxon>Eubacteriales</taxon>
        <taxon>Oscillospiraceae</taxon>
        <taxon>Oscillospiraceae incertae sedis</taxon>
    </lineage>
</organism>
<evidence type="ECO:0000313" key="1">
    <source>
        <dbReference type="EMBL" id="EEG29421.1"/>
    </source>
</evidence>
<dbReference type="Proteomes" id="UP000003340">
    <property type="component" value="Unassembled WGS sequence"/>
</dbReference>
<dbReference type="EMBL" id="ACEC01000102">
    <property type="protein sequence ID" value="EEG29421.1"/>
    <property type="molecule type" value="Genomic_DNA"/>
</dbReference>
<comment type="caution">
    <text evidence="1">The sequence shown here is derived from an EMBL/GenBank/DDBJ whole genome shotgun (WGS) entry which is preliminary data.</text>
</comment>
<proteinExistence type="predicted"/>
<keyword evidence="2" id="KW-1185">Reference proteome</keyword>
<gene>
    <name evidence="1" type="ORF">CLOSTMETH_02938</name>
</gene>
<evidence type="ECO:0000313" key="2">
    <source>
        <dbReference type="Proteomes" id="UP000003340"/>
    </source>
</evidence>
<dbReference type="AlphaFoldDB" id="C0EGE5"/>
<dbReference type="HOGENOM" id="CLU_2971379_0_0_9"/>
<protein>
    <submittedName>
        <fullName evidence="1">Uncharacterized protein</fullName>
    </submittedName>
</protein>
<sequence length="58" mass="6586">MVLIRVSKSLVDRERCAVRAISSQVILMELRIYGANFPFQGRLCLLEILSADQLFSQS</sequence>
<reference evidence="1 2" key="1">
    <citation type="submission" date="2009-01" db="EMBL/GenBank/DDBJ databases">
        <authorList>
            <person name="Fulton L."/>
            <person name="Clifton S."/>
            <person name="Fulton B."/>
            <person name="Xu J."/>
            <person name="Minx P."/>
            <person name="Pepin K.H."/>
            <person name="Johnson M."/>
            <person name="Bhonagiri V."/>
            <person name="Nash W.E."/>
            <person name="Mardis E.R."/>
            <person name="Wilson R.K."/>
        </authorList>
    </citation>
    <scope>NUCLEOTIDE SEQUENCE [LARGE SCALE GENOMIC DNA]</scope>
    <source>
        <strain evidence="1 2">DSM 5476</strain>
    </source>
</reference>